<dbReference type="RefSeq" id="WP_208650407.1">
    <property type="nucleotide sequence ID" value="NZ_CP036528.1"/>
</dbReference>
<proteinExistence type="predicted"/>
<sequence length="200" mass="23795">MNLQKLFEVQAKLDKKIVEEKGLQGQDLLDKKILALQVELGELANCWRGFKFWSHDQEPRIEKRTYKTCPSCDGEYVDSCWECGHSGQVVDKIINPLLEEFVDCLHFILSIAIELGYTVDDLYVWDDELVGKTEDIFLELMYWVVLIKSKDERKRKDAFRTVCYIFFNMAEQRLGFTWEQIEEAYLEKNRINHQRQLNHY</sequence>
<dbReference type="SUPFAM" id="SSF101386">
    <property type="entry name" value="all-alpha NTP pyrophosphatases"/>
    <property type="match status" value="1"/>
</dbReference>
<dbReference type="AlphaFoldDB" id="A0A4P6UU76"/>
<dbReference type="InterPro" id="IPR014871">
    <property type="entry name" value="dUTPase/dCTP_pyrophosphatase"/>
</dbReference>
<reference evidence="1 2" key="1">
    <citation type="submission" date="2019-02" db="EMBL/GenBank/DDBJ databases">
        <title>Ureibacillus thermophilus.</title>
        <authorList>
            <person name="Sunny J.S."/>
            <person name="Natarajan A."/>
            <person name="Saleena L.M."/>
        </authorList>
    </citation>
    <scope>NUCLEOTIDE SEQUENCE [LARGE SCALE GENOMIC DNA]</scope>
    <source>
        <strain evidence="1 2">LM102</strain>
    </source>
</reference>
<dbReference type="Pfam" id="PF08761">
    <property type="entry name" value="dUTPase_2"/>
    <property type="match status" value="2"/>
</dbReference>
<dbReference type="CDD" id="cd11527">
    <property type="entry name" value="NTP-PPase_dUTPase"/>
    <property type="match status" value="1"/>
</dbReference>
<dbReference type="PIRSF" id="PIRSF030140">
    <property type="entry name" value="UCP030140"/>
    <property type="match status" value="1"/>
</dbReference>
<gene>
    <name evidence="1" type="ORF">DKZ56_13225</name>
</gene>
<evidence type="ECO:0000313" key="1">
    <source>
        <dbReference type="EMBL" id="QBK26724.1"/>
    </source>
</evidence>
<evidence type="ECO:0000313" key="2">
    <source>
        <dbReference type="Proteomes" id="UP000291151"/>
    </source>
</evidence>
<protein>
    <submittedName>
        <fullName evidence="1">dUTPase</fullName>
    </submittedName>
</protein>
<dbReference type="InterPro" id="IPR016947">
    <property type="entry name" value="UCP030140"/>
</dbReference>
<accession>A0A4P6UU76</accession>
<dbReference type="KEGG" id="uth:DKZ56_13225"/>
<keyword evidence="2" id="KW-1185">Reference proteome</keyword>
<organism evidence="1 2">
    <name type="scientific">Ureibacillus thermophilus</name>
    <dbReference type="NCBI Taxonomy" id="367743"/>
    <lineage>
        <taxon>Bacteria</taxon>
        <taxon>Bacillati</taxon>
        <taxon>Bacillota</taxon>
        <taxon>Bacilli</taxon>
        <taxon>Bacillales</taxon>
        <taxon>Caryophanaceae</taxon>
        <taxon>Ureibacillus</taxon>
    </lineage>
</organism>
<dbReference type="EMBL" id="CP036528">
    <property type="protein sequence ID" value="QBK26724.1"/>
    <property type="molecule type" value="Genomic_DNA"/>
</dbReference>
<name>A0A4P6UU76_9BACL</name>
<dbReference type="Gene3D" id="1.10.4010.10">
    <property type="entry name" value="Type II deoxyuridine triphosphatase"/>
    <property type="match status" value="1"/>
</dbReference>
<dbReference type="Proteomes" id="UP000291151">
    <property type="component" value="Chromosome"/>
</dbReference>